<keyword evidence="3" id="KW-1185">Reference proteome</keyword>
<evidence type="ECO:0000313" key="2">
    <source>
        <dbReference type="EMBL" id="KAF9488158.1"/>
    </source>
</evidence>
<protein>
    <submittedName>
        <fullName evidence="2">Uncharacterized protein</fullName>
    </submittedName>
</protein>
<evidence type="ECO:0000313" key="3">
    <source>
        <dbReference type="Proteomes" id="UP000807025"/>
    </source>
</evidence>
<dbReference type="EMBL" id="MU154728">
    <property type="protein sequence ID" value="KAF9488158.1"/>
    <property type="molecule type" value="Genomic_DNA"/>
</dbReference>
<proteinExistence type="predicted"/>
<reference evidence="2" key="1">
    <citation type="submission" date="2020-11" db="EMBL/GenBank/DDBJ databases">
        <authorList>
            <consortium name="DOE Joint Genome Institute"/>
            <person name="Ahrendt S."/>
            <person name="Riley R."/>
            <person name="Andreopoulos W."/>
            <person name="Labutti K."/>
            <person name="Pangilinan J."/>
            <person name="Ruiz-Duenas F.J."/>
            <person name="Barrasa J.M."/>
            <person name="Sanchez-Garcia M."/>
            <person name="Camarero S."/>
            <person name="Miyauchi S."/>
            <person name="Serrano A."/>
            <person name="Linde D."/>
            <person name="Babiker R."/>
            <person name="Drula E."/>
            <person name="Ayuso-Fernandez I."/>
            <person name="Pacheco R."/>
            <person name="Padilla G."/>
            <person name="Ferreira P."/>
            <person name="Barriuso J."/>
            <person name="Kellner H."/>
            <person name="Castanera R."/>
            <person name="Alfaro M."/>
            <person name="Ramirez L."/>
            <person name="Pisabarro A.G."/>
            <person name="Kuo A."/>
            <person name="Tritt A."/>
            <person name="Lipzen A."/>
            <person name="He G."/>
            <person name="Yan M."/>
            <person name="Ng V."/>
            <person name="Cullen D."/>
            <person name="Martin F."/>
            <person name="Rosso M.-N."/>
            <person name="Henrissat B."/>
            <person name="Hibbett D."/>
            <person name="Martinez A.T."/>
            <person name="Grigoriev I.V."/>
        </authorList>
    </citation>
    <scope>NUCLEOTIDE SEQUENCE</scope>
    <source>
        <strain evidence="2">ATCC 90797</strain>
    </source>
</reference>
<gene>
    <name evidence="2" type="ORF">BDN71DRAFT_1436324</name>
</gene>
<sequence length="231" mass="25147">MGSCERLLRRGNVSHGGRTIGENSSERNEQCLPNDQETGAVELTTTESTIDDNLHSARESTRGYDRVPSPSVASATLDLWCTQSTTLEMDDKEGGLLLQNIALSASEMGEVLGANSFPLGATNTKLRASKLSAALSKKRWEEVRKMGQTNIAKEKTMRGEEREGELPGGPSQRGYPLAHAWLGEPHAMINRRPRRQSGATMPAAQPCGNEAAGTQKEGGEDWRSRRSRQIA</sequence>
<feature type="region of interest" description="Disordered" evidence="1">
    <location>
        <begin position="12"/>
        <end position="35"/>
    </location>
</feature>
<comment type="caution">
    <text evidence="2">The sequence shown here is derived from an EMBL/GenBank/DDBJ whole genome shotgun (WGS) entry which is preliminary data.</text>
</comment>
<feature type="region of interest" description="Disordered" evidence="1">
    <location>
        <begin position="190"/>
        <end position="231"/>
    </location>
</feature>
<dbReference type="Proteomes" id="UP000807025">
    <property type="component" value="Unassembled WGS sequence"/>
</dbReference>
<evidence type="ECO:0000256" key="1">
    <source>
        <dbReference type="SAM" id="MobiDB-lite"/>
    </source>
</evidence>
<accession>A0A9P5ZJD2</accession>
<organism evidence="2 3">
    <name type="scientific">Pleurotus eryngii</name>
    <name type="common">Boletus of the steppes</name>
    <dbReference type="NCBI Taxonomy" id="5323"/>
    <lineage>
        <taxon>Eukaryota</taxon>
        <taxon>Fungi</taxon>
        <taxon>Dikarya</taxon>
        <taxon>Basidiomycota</taxon>
        <taxon>Agaricomycotina</taxon>
        <taxon>Agaricomycetes</taxon>
        <taxon>Agaricomycetidae</taxon>
        <taxon>Agaricales</taxon>
        <taxon>Pleurotineae</taxon>
        <taxon>Pleurotaceae</taxon>
        <taxon>Pleurotus</taxon>
    </lineage>
</organism>
<dbReference type="AlphaFoldDB" id="A0A9P5ZJD2"/>
<name>A0A9P5ZJD2_PLEER</name>